<protein>
    <submittedName>
        <fullName evidence="1">Uncharacterized protein</fullName>
    </submittedName>
</protein>
<evidence type="ECO:0000313" key="2">
    <source>
        <dbReference type="Proteomes" id="UP000287605"/>
    </source>
</evidence>
<evidence type="ECO:0000313" key="1">
    <source>
        <dbReference type="EMBL" id="RSU15618.1"/>
    </source>
</evidence>
<reference evidence="1 2" key="1">
    <citation type="submission" date="2017-05" db="EMBL/GenBank/DDBJ databases">
        <title>Vagococcus spp. assemblies.</title>
        <authorList>
            <person name="Gulvik C.A."/>
        </authorList>
    </citation>
    <scope>NUCLEOTIDE SEQUENCE [LARGE SCALE GENOMIC DNA]</scope>
    <source>
        <strain evidence="1 2">CCUG 51432</strain>
    </source>
</reference>
<name>A0A430B5P1_9ENTE</name>
<gene>
    <name evidence="1" type="ORF">CBF29_00655</name>
</gene>
<proteinExistence type="predicted"/>
<dbReference type="Proteomes" id="UP000287605">
    <property type="component" value="Unassembled WGS sequence"/>
</dbReference>
<dbReference type="EMBL" id="NGKA01000001">
    <property type="protein sequence ID" value="RSU15618.1"/>
    <property type="molecule type" value="Genomic_DNA"/>
</dbReference>
<dbReference type="AlphaFoldDB" id="A0A430B5P1"/>
<dbReference type="OrthoDB" id="2189127at2"/>
<organism evidence="1 2">
    <name type="scientific">Vagococcus elongatus</name>
    <dbReference type="NCBI Taxonomy" id="180344"/>
    <lineage>
        <taxon>Bacteria</taxon>
        <taxon>Bacillati</taxon>
        <taxon>Bacillota</taxon>
        <taxon>Bacilli</taxon>
        <taxon>Lactobacillales</taxon>
        <taxon>Enterococcaceae</taxon>
        <taxon>Vagococcus</taxon>
    </lineage>
</organism>
<accession>A0A430B5P1</accession>
<keyword evidence="2" id="KW-1185">Reference proteome</keyword>
<comment type="caution">
    <text evidence="1">The sequence shown here is derived from an EMBL/GenBank/DDBJ whole genome shotgun (WGS) entry which is preliminary data.</text>
</comment>
<sequence>MKEHEYLMIVAMEECAEIQQALSKSLRFGLDDTHPETPELSNEKQVLLEFYQLCAVMERLQKERVLQTPSEMQIDDIKTRKMEKVAHFMKYSKSKKII</sequence>
<dbReference type="RefSeq" id="WP_126806206.1">
    <property type="nucleotide sequence ID" value="NZ_NGKA01000001.1"/>
</dbReference>